<dbReference type="PROSITE" id="PS00018">
    <property type="entry name" value="EF_HAND_1"/>
    <property type="match status" value="2"/>
</dbReference>
<dbReference type="GO" id="GO:0043226">
    <property type="term" value="C:organelle"/>
    <property type="evidence" value="ECO:0007669"/>
    <property type="project" value="UniProtKB-ARBA"/>
</dbReference>
<dbReference type="Gene3D" id="1.10.238.10">
    <property type="entry name" value="EF-hand"/>
    <property type="match status" value="2"/>
</dbReference>
<name>A0A6P4DVM3_DRORH</name>
<feature type="domain" description="EF-hand" evidence="3">
    <location>
        <begin position="37"/>
        <end position="72"/>
    </location>
</feature>
<dbReference type="EnsemblMetazoa" id="XM_017114171.2">
    <property type="protein sequence ID" value="XP_016969660.1"/>
    <property type="gene ID" value="LOC108037568"/>
</dbReference>
<dbReference type="PROSITE" id="PS50222">
    <property type="entry name" value="EF_HAND_2"/>
    <property type="match status" value="3"/>
</dbReference>
<reference evidence="4" key="3">
    <citation type="submission" date="2025-05" db="UniProtKB">
        <authorList>
            <consortium name="EnsemblMetazoa"/>
        </authorList>
    </citation>
    <scope>IDENTIFICATION</scope>
</reference>
<dbReference type="RefSeq" id="XP_016969660.1">
    <property type="nucleotide sequence ID" value="XM_017114171.1"/>
</dbReference>
<dbReference type="SUPFAM" id="SSF47473">
    <property type="entry name" value="EF-hand"/>
    <property type="match status" value="1"/>
</dbReference>
<feature type="domain" description="EF-hand" evidence="3">
    <location>
        <begin position="142"/>
        <end position="177"/>
    </location>
</feature>
<dbReference type="OrthoDB" id="26525at2759"/>
<accession>A0A6P4DVM3</accession>
<protein>
    <submittedName>
        <fullName evidence="6">Calmodulin-beta-like</fullName>
    </submittedName>
</protein>
<keyword evidence="5" id="KW-1185">Reference proteome</keyword>
<dbReference type="PANTHER" id="PTHR23050">
    <property type="entry name" value="CALCIUM BINDING PROTEIN"/>
    <property type="match status" value="1"/>
</dbReference>
<dbReference type="FunFam" id="1.10.238.10:FF:000178">
    <property type="entry name" value="Calmodulin-2 A"/>
    <property type="match status" value="1"/>
</dbReference>
<sequence>MEFILSSQIGANFFPAMDQLTDAQIALYLSMDLISGQKLVEYKLIFKQLNKNERGVITIKELGAMIKSLDKSPSEKELEDIFRASDVDGNGEIDFREFCFVMASFENEEEREMCQVFKMLDRDEDGFITQNDLLQLVEKGDSKKKVIRQIIRDYDFDRDGRLSFAEFLTMIKKIFSHPPEL</sequence>
<evidence type="ECO:0000313" key="6">
    <source>
        <dbReference type="RefSeq" id="XP_016969660.1"/>
    </source>
</evidence>
<dbReference type="PRINTS" id="PR00450">
    <property type="entry name" value="RECOVERIN"/>
</dbReference>
<keyword evidence="1" id="KW-0677">Repeat</keyword>
<evidence type="ECO:0000256" key="2">
    <source>
        <dbReference type="ARBA" id="ARBA00022837"/>
    </source>
</evidence>
<evidence type="ECO:0000256" key="1">
    <source>
        <dbReference type="ARBA" id="ARBA00022737"/>
    </source>
</evidence>
<dbReference type="InterPro" id="IPR002048">
    <property type="entry name" value="EF_hand_dom"/>
</dbReference>
<feature type="domain" description="EF-hand" evidence="3">
    <location>
        <begin position="73"/>
        <end position="108"/>
    </location>
</feature>
<dbReference type="Proteomes" id="UP001652680">
    <property type="component" value="Unassembled WGS sequence"/>
</dbReference>
<gene>
    <name evidence="6" type="primary">LOC108037568</name>
    <name evidence="4" type="synonym">108037568</name>
</gene>
<dbReference type="SMART" id="SM00054">
    <property type="entry name" value="EFh"/>
    <property type="match status" value="4"/>
</dbReference>
<dbReference type="GeneID" id="108037568"/>
<evidence type="ECO:0000259" key="3">
    <source>
        <dbReference type="PROSITE" id="PS50222"/>
    </source>
</evidence>
<dbReference type="InterPro" id="IPR018247">
    <property type="entry name" value="EF_Hand_1_Ca_BS"/>
</dbReference>
<dbReference type="Pfam" id="PF13499">
    <property type="entry name" value="EF-hand_7"/>
    <property type="match status" value="2"/>
</dbReference>
<reference evidence="5" key="1">
    <citation type="journal article" date="2021" name="Elife">
        <title>Highly contiguous assemblies of 101 drosophilid genomes.</title>
        <authorList>
            <person name="Kim B.Y."/>
            <person name="Wang J.R."/>
            <person name="Miller D.E."/>
            <person name="Barmina O."/>
            <person name="Delaney E."/>
            <person name="Thompson A."/>
            <person name="Comeault A.A."/>
            <person name="Peede D."/>
            <person name="D'Agostino E.R."/>
            <person name="Pelaez J."/>
            <person name="Aguilar J.M."/>
            <person name="Haji D."/>
            <person name="Matsunaga T."/>
            <person name="Armstrong E.E."/>
            <person name="Zych M."/>
            <person name="Ogawa Y."/>
            <person name="Stamenkovic-Radak M."/>
            <person name="Jelic M."/>
            <person name="Veselinovic M.S."/>
            <person name="Tanaskovic M."/>
            <person name="Eric P."/>
            <person name="Gao J.J."/>
            <person name="Katoh T.K."/>
            <person name="Toda M.J."/>
            <person name="Watabe H."/>
            <person name="Watada M."/>
            <person name="Davis J.S."/>
            <person name="Moyle L.C."/>
            <person name="Manoli G."/>
            <person name="Bertolini E."/>
            <person name="Kostal V."/>
            <person name="Hawley R.S."/>
            <person name="Takahashi A."/>
            <person name="Jones C.D."/>
            <person name="Price D.K."/>
            <person name="Whiteman N."/>
            <person name="Kopp A."/>
            <person name="Matute D.R."/>
            <person name="Petrov D.A."/>
        </authorList>
    </citation>
    <scope>NUCLEOTIDE SEQUENCE [LARGE SCALE GENOMIC DNA]</scope>
</reference>
<keyword evidence="2" id="KW-0106">Calcium</keyword>
<evidence type="ECO:0000313" key="4">
    <source>
        <dbReference type="EnsemblMetazoa" id="XP_016969660.1"/>
    </source>
</evidence>
<dbReference type="InterPro" id="IPR011992">
    <property type="entry name" value="EF-hand-dom_pair"/>
</dbReference>
<organism evidence="6">
    <name type="scientific">Drosophila rhopaloa</name>
    <name type="common">Fruit fly</name>
    <dbReference type="NCBI Taxonomy" id="1041015"/>
    <lineage>
        <taxon>Eukaryota</taxon>
        <taxon>Metazoa</taxon>
        <taxon>Ecdysozoa</taxon>
        <taxon>Arthropoda</taxon>
        <taxon>Hexapoda</taxon>
        <taxon>Insecta</taxon>
        <taxon>Pterygota</taxon>
        <taxon>Neoptera</taxon>
        <taxon>Endopterygota</taxon>
        <taxon>Diptera</taxon>
        <taxon>Brachycera</taxon>
        <taxon>Muscomorpha</taxon>
        <taxon>Ephydroidea</taxon>
        <taxon>Drosophilidae</taxon>
        <taxon>Drosophila</taxon>
        <taxon>Sophophora</taxon>
    </lineage>
</organism>
<dbReference type="InterPro" id="IPR050145">
    <property type="entry name" value="Centrin_CML-like"/>
</dbReference>
<dbReference type="CDD" id="cd00051">
    <property type="entry name" value="EFh"/>
    <property type="match status" value="2"/>
</dbReference>
<proteinExistence type="predicted"/>
<dbReference type="AlphaFoldDB" id="A0A6P4DVM3"/>
<reference evidence="6" key="2">
    <citation type="submission" date="2025-04" db="UniProtKB">
        <authorList>
            <consortium name="RefSeq"/>
        </authorList>
    </citation>
    <scope>IDENTIFICATION</scope>
</reference>
<dbReference type="GO" id="GO:0005509">
    <property type="term" value="F:calcium ion binding"/>
    <property type="evidence" value="ECO:0007669"/>
    <property type="project" value="InterPro"/>
</dbReference>
<evidence type="ECO:0000313" key="5">
    <source>
        <dbReference type="Proteomes" id="UP001652680"/>
    </source>
</evidence>